<dbReference type="InterPro" id="IPR003615">
    <property type="entry name" value="HNH_nuc"/>
</dbReference>
<dbReference type="GO" id="GO:0003676">
    <property type="term" value="F:nucleic acid binding"/>
    <property type="evidence" value="ECO:0007669"/>
    <property type="project" value="InterPro"/>
</dbReference>
<evidence type="ECO:0000256" key="1">
    <source>
        <dbReference type="SAM" id="Phobius"/>
    </source>
</evidence>
<dbReference type="AlphaFoldDB" id="A0A6C0F6L2"/>
<proteinExistence type="predicted"/>
<protein>
    <recommendedName>
        <fullName evidence="2">HNH nuclease domain-containing protein</fullName>
    </recommendedName>
</protein>
<keyword evidence="1" id="KW-0472">Membrane</keyword>
<keyword evidence="1" id="KW-0812">Transmembrane</keyword>
<dbReference type="CDD" id="cd00085">
    <property type="entry name" value="HNHc"/>
    <property type="match status" value="1"/>
</dbReference>
<dbReference type="Pfam" id="PF01844">
    <property type="entry name" value="HNH"/>
    <property type="match status" value="1"/>
</dbReference>
<sequence length="199" mass="23154">MHIRKWIILITIFFVANTYYEGKFTNYLILGKKYYKMIMYGFIGLSIYMFIKKHPNESQNMLIHANSLIKYMPIDKNTSDLLTPIMDFTSIKEKFNNLKPNVIPHLSTNANYNTPQMRRMMNSGQNGGQKHKRCVSESKKKYVAAQQQWKCDMCNSMLDATFEVDHKVELQFGGSNHVSNLAALCPNCHRKKTLQNNIN</sequence>
<dbReference type="Gene3D" id="1.10.30.50">
    <property type="match status" value="1"/>
</dbReference>
<keyword evidence="1" id="KW-1133">Transmembrane helix</keyword>
<feature type="domain" description="HNH nuclease" evidence="2">
    <location>
        <begin position="138"/>
        <end position="190"/>
    </location>
</feature>
<organism evidence="3">
    <name type="scientific">viral metagenome</name>
    <dbReference type="NCBI Taxonomy" id="1070528"/>
    <lineage>
        <taxon>unclassified sequences</taxon>
        <taxon>metagenomes</taxon>
        <taxon>organismal metagenomes</taxon>
    </lineage>
</organism>
<dbReference type="InterPro" id="IPR002711">
    <property type="entry name" value="HNH"/>
</dbReference>
<evidence type="ECO:0000313" key="3">
    <source>
        <dbReference type="EMBL" id="QHT37446.1"/>
    </source>
</evidence>
<feature type="transmembrane region" description="Helical" evidence="1">
    <location>
        <begin position="34"/>
        <end position="51"/>
    </location>
</feature>
<reference evidence="3" key="1">
    <citation type="journal article" date="2020" name="Nature">
        <title>Giant virus diversity and host interactions through global metagenomics.</title>
        <authorList>
            <person name="Schulz F."/>
            <person name="Roux S."/>
            <person name="Paez-Espino D."/>
            <person name="Jungbluth S."/>
            <person name="Walsh D.A."/>
            <person name="Denef V.J."/>
            <person name="McMahon K.D."/>
            <person name="Konstantinidis K.T."/>
            <person name="Eloe-Fadrosh E.A."/>
            <person name="Kyrpides N.C."/>
            <person name="Woyke T."/>
        </authorList>
    </citation>
    <scope>NUCLEOTIDE SEQUENCE</scope>
    <source>
        <strain evidence="3">GVMAG-S-ERX555997-44</strain>
    </source>
</reference>
<evidence type="ECO:0000259" key="2">
    <source>
        <dbReference type="SMART" id="SM00507"/>
    </source>
</evidence>
<accession>A0A6C0F6L2</accession>
<dbReference type="GO" id="GO:0008270">
    <property type="term" value="F:zinc ion binding"/>
    <property type="evidence" value="ECO:0007669"/>
    <property type="project" value="InterPro"/>
</dbReference>
<dbReference type="SMART" id="SM00507">
    <property type="entry name" value="HNHc"/>
    <property type="match status" value="1"/>
</dbReference>
<dbReference type="EMBL" id="MN738796">
    <property type="protein sequence ID" value="QHT37446.1"/>
    <property type="molecule type" value="Genomic_DNA"/>
</dbReference>
<dbReference type="GO" id="GO:0004519">
    <property type="term" value="F:endonuclease activity"/>
    <property type="evidence" value="ECO:0007669"/>
    <property type="project" value="InterPro"/>
</dbReference>
<name>A0A6C0F6L2_9ZZZZ</name>